<proteinExistence type="predicted"/>
<comment type="caution">
    <text evidence="2">The sequence shown here is derived from an EMBL/GenBank/DDBJ whole genome shotgun (WGS) entry which is preliminary data.</text>
</comment>
<dbReference type="InterPro" id="IPR013320">
    <property type="entry name" value="ConA-like_dom_sf"/>
</dbReference>
<dbReference type="GO" id="GO:0005975">
    <property type="term" value="P:carbohydrate metabolic process"/>
    <property type="evidence" value="ECO:0007669"/>
    <property type="project" value="UniProtKB-ARBA"/>
</dbReference>
<reference evidence="3" key="1">
    <citation type="submission" date="2016-01" db="EMBL/GenBank/DDBJ databases">
        <authorList>
            <person name="Mitreva M."/>
            <person name="Pepin K.H."/>
            <person name="Mihindukulasuriya K.A."/>
            <person name="Fulton R."/>
            <person name="Fronick C."/>
            <person name="O'Laughlin M."/>
            <person name="Miner T."/>
            <person name="Herter B."/>
            <person name="Rosa B.A."/>
            <person name="Cordes M."/>
            <person name="Tomlinson C."/>
            <person name="Wollam A."/>
            <person name="Palsikar V.B."/>
            <person name="Mardis E.R."/>
            <person name="Wilson R.K."/>
        </authorList>
    </citation>
    <scope>NUCLEOTIDE SEQUENCE [LARGE SCALE GENOMIC DNA]</scope>
    <source>
        <strain evidence="3">KA00683</strain>
    </source>
</reference>
<dbReference type="SUPFAM" id="SSF49899">
    <property type="entry name" value="Concanavalin A-like lectins/glucanases"/>
    <property type="match status" value="1"/>
</dbReference>
<feature type="domain" description="BT-3987-like N-terminal" evidence="1">
    <location>
        <begin position="44"/>
        <end position="152"/>
    </location>
</feature>
<evidence type="ECO:0000313" key="2">
    <source>
        <dbReference type="EMBL" id="KXB73497.1"/>
    </source>
</evidence>
<gene>
    <name evidence="2" type="ORF">HMPREF3185_01969</name>
</gene>
<accession>A0A134B0P9</accession>
<dbReference type="InterPro" id="IPR013728">
    <property type="entry name" value="BT_3987-like_N"/>
</dbReference>
<evidence type="ECO:0000259" key="1">
    <source>
        <dbReference type="Pfam" id="PF08522"/>
    </source>
</evidence>
<dbReference type="Gene3D" id="2.60.40.1740">
    <property type="entry name" value="hypothetical protein (bacova_03559)"/>
    <property type="match status" value="1"/>
</dbReference>
<keyword evidence="3" id="KW-1185">Reference proteome</keyword>
<name>A0A134B0P9_9PORP</name>
<dbReference type="PATRIC" id="fig|322095.3.peg.1943"/>
<dbReference type="PROSITE" id="PS51257">
    <property type="entry name" value="PROKAR_LIPOPROTEIN"/>
    <property type="match status" value="1"/>
</dbReference>
<dbReference type="Pfam" id="PF13385">
    <property type="entry name" value="Laminin_G_3"/>
    <property type="match status" value="1"/>
</dbReference>
<protein>
    <recommendedName>
        <fullName evidence="1">BT-3987-like N-terminal domain-containing protein</fullName>
    </recommendedName>
</protein>
<organism evidence="2 3">
    <name type="scientific">Porphyromonas somerae</name>
    <dbReference type="NCBI Taxonomy" id="322095"/>
    <lineage>
        <taxon>Bacteria</taxon>
        <taxon>Pseudomonadati</taxon>
        <taxon>Bacteroidota</taxon>
        <taxon>Bacteroidia</taxon>
        <taxon>Bacteroidales</taxon>
        <taxon>Porphyromonadaceae</taxon>
        <taxon>Porphyromonas</taxon>
    </lineage>
</organism>
<dbReference type="STRING" id="322095.HMPREF3185_01969"/>
<dbReference type="Pfam" id="PF08522">
    <property type="entry name" value="BT_3987-like_N"/>
    <property type="match status" value="1"/>
</dbReference>
<sequence length="390" mass="42501">MANRENKSLMKRIVYALLAASLLGSCQNELYNDPAKDHQSEQGIYIHGQEQTQIFLLSGASQDANGPRVSLVKPASSTVTVNFSVGSQAQLDAYNAKNGTSYKLLPSTMYELPASVTIPAGQTSASIPVKLKAVTFSSGEVFALPIQLQGSNPHAIGGQSEAIIVVDQATETKALSINTGNEIAAYFAEDILVPQWTMEVMVKRSNINGALAGTKFVGASDDKSEIYPVVGKDGSFFRTGGTDLSLSKDIMPLEDNKWYMFSFVYDGANVSVYCNGRQVLSQPVRDGEYKLGGFWLSTTRGLMRELRFYKVARTPAQIAANVWKTVDPKDTNLVAYYPMNGKKYDPATGKVTEDETQIWDWSAGAHHFPSLQGATFVDNAGKPFRFPVTE</sequence>
<dbReference type="Proteomes" id="UP000070224">
    <property type="component" value="Unassembled WGS sequence"/>
</dbReference>
<dbReference type="GO" id="GO:0004553">
    <property type="term" value="F:hydrolase activity, hydrolyzing O-glycosyl compounds"/>
    <property type="evidence" value="ECO:0007669"/>
    <property type="project" value="UniProtKB-ARBA"/>
</dbReference>
<dbReference type="AlphaFoldDB" id="A0A134B0P9"/>
<evidence type="ECO:0000313" key="3">
    <source>
        <dbReference type="Proteomes" id="UP000070224"/>
    </source>
</evidence>
<dbReference type="Gene3D" id="2.60.120.200">
    <property type="match status" value="1"/>
</dbReference>
<dbReference type="EMBL" id="LSDK01000137">
    <property type="protein sequence ID" value="KXB73497.1"/>
    <property type="molecule type" value="Genomic_DNA"/>
</dbReference>
<dbReference type="OrthoDB" id="2582440at2"/>